<feature type="non-terminal residue" evidence="1">
    <location>
        <position position="1"/>
    </location>
</feature>
<dbReference type="Proteomes" id="UP000034600">
    <property type="component" value="Unassembled WGS sequence"/>
</dbReference>
<dbReference type="AlphaFoldDB" id="A0A0G1UVD1"/>
<accession>A0A0G1UVD1</accession>
<protein>
    <submittedName>
        <fullName evidence="1">Uncharacterized protein</fullName>
    </submittedName>
</protein>
<sequence length="27" mass="3115">HDTVGTLSMNVEYYSLIERMPTDDNDV</sequence>
<organism evidence="1">
    <name type="scientific">Candidatus Jorgensenbacteria bacterium GW2011_GWC1_48_8</name>
    <dbReference type="NCBI Taxonomy" id="1618666"/>
    <lineage>
        <taxon>Bacteria</taxon>
        <taxon>Candidatus Joergenseniibacteriota</taxon>
    </lineage>
</organism>
<reference evidence="1" key="1">
    <citation type="journal article" date="2015" name="Nature">
        <title>rRNA introns, odd ribosomes, and small enigmatic genomes across a large radiation of phyla.</title>
        <authorList>
            <person name="Brown C.T."/>
            <person name="Hug L.A."/>
            <person name="Thomas B.C."/>
            <person name="Sharon I."/>
            <person name="Castelle C.J."/>
            <person name="Singh A."/>
            <person name="Wilkins M.J."/>
            <person name="Williams K.H."/>
            <person name="Banfield J.F."/>
        </authorList>
    </citation>
    <scope>NUCLEOTIDE SEQUENCE [LARGE SCALE GENOMIC DNA]</scope>
</reference>
<gene>
    <name evidence="1" type="ORF">UY32_C0031G0001</name>
</gene>
<dbReference type="EMBL" id="LCPO01000031">
    <property type="protein sequence ID" value="KKU98209.1"/>
    <property type="molecule type" value="Genomic_DNA"/>
</dbReference>
<evidence type="ECO:0000313" key="1">
    <source>
        <dbReference type="EMBL" id="KKU98209.1"/>
    </source>
</evidence>
<proteinExistence type="predicted"/>
<comment type="caution">
    <text evidence="1">The sequence shown here is derived from an EMBL/GenBank/DDBJ whole genome shotgun (WGS) entry which is preliminary data.</text>
</comment>
<name>A0A0G1UVD1_9BACT</name>